<reference evidence="2 3" key="1">
    <citation type="submission" date="2015-02" db="EMBL/GenBank/DDBJ databases">
        <title>Single-cell genomics of uncultivated deep-branching MTB reveals a conserved set of magnetosome genes.</title>
        <authorList>
            <person name="Kolinko S."/>
            <person name="Richter M."/>
            <person name="Glockner F.O."/>
            <person name="Brachmann A."/>
            <person name="Schuler D."/>
        </authorList>
    </citation>
    <scope>NUCLEOTIDE SEQUENCE [LARGE SCALE GENOMIC DNA]</scope>
    <source>
        <strain evidence="2">TM-1</strain>
    </source>
</reference>
<sequence>MRLFISVSFSFNFFLSQSMCSIIPFLTALLAILNRFFSSVIIATICLCLAIIASNSCASASFKGRTSGLAASAYWAMTLASIRSVFANTPIDLAKSRICRGFTATTGSLTSAKAATTFNCKPPVASNTTFSTSLFFRRSMRSLIPSGLLPTVKCSLDGLINTSSVSFDTSIPTKHLFISITSHPRRCGFQIQATVRALYSMAVTLLA</sequence>
<evidence type="ECO:0000313" key="2">
    <source>
        <dbReference type="EMBL" id="KJU86258.1"/>
    </source>
</evidence>
<name>A0A0F3H004_9BACT</name>
<protein>
    <submittedName>
        <fullName evidence="2">Membrane protein</fullName>
    </submittedName>
</protein>
<gene>
    <name evidence="2" type="ORF">MBAV_001549</name>
</gene>
<keyword evidence="1" id="KW-1133">Transmembrane helix</keyword>
<keyword evidence="3" id="KW-1185">Reference proteome</keyword>
<organism evidence="2 3">
    <name type="scientific">Candidatus Magnetobacterium bavaricum</name>
    <dbReference type="NCBI Taxonomy" id="29290"/>
    <lineage>
        <taxon>Bacteria</taxon>
        <taxon>Pseudomonadati</taxon>
        <taxon>Nitrospirota</taxon>
        <taxon>Thermodesulfovibrionia</taxon>
        <taxon>Thermodesulfovibrionales</taxon>
        <taxon>Candidatus Magnetobacteriaceae</taxon>
        <taxon>Candidatus Magnetobacterium</taxon>
    </lineage>
</organism>
<dbReference type="Proteomes" id="UP000033423">
    <property type="component" value="Unassembled WGS sequence"/>
</dbReference>
<proteinExistence type="predicted"/>
<evidence type="ECO:0000256" key="1">
    <source>
        <dbReference type="SAM" id="Phobius"/>
    </source>
</evidence>
<evidence type="ECO:0000313" key="3">
    <source>
        <dbReference type="Proteomes" id="UP000033423"/>
    </source>
</evidence>
<keyword evidence="1" id="KW-0472">Membrane</keyword>
<comment type="caution">
    <text evidence="2">The sequence shown here is derived from an EMBL/GenBank/DDBJ whole genome shotgun (WGS) entry which is preliminary data.</text>
</comment>
<keyword evidence="1" id="KW-0812">Transmembrane</keyword>
<feature type="transmembrane region" description="Helical" evidence="1">
    <location>
        <begin position="36"/>
        <end position="58"/>
    </location>
</feature>
<dbReference type="AlphaFoldDB" id="A0A0F3H004"/>
<accession>A0A0F3H004</accession>
<dbReference type="EMBL" id="LACI01000671">
    <property type="protein sequence ID" value="KJU86258.1"/>
    <property type="molecule type" value="Genomic_DNA"/>
</dbReference>